<sequence length="63" mass="7305">MPMTGKDLLRLARKNGWRIVRQKGPHVRLKHFETREKVPIAIHANKDLPKGTEQALLKLLKLN</sequence>
<keyword evidence="4" id="KW-0255">Endonuclease</keyword>
<dbReference type="Pfam" id="PF07927">
    <property type="entry name" value="HicA_toxin"/>
    <property type="match status" value="1"/>
</dbReference>
<dbReference type="GO" id="GO:0016787">
    <property type="term" value="F:hydrolase activity"/>
    <property type="evidence" value="ECO:0007669"/>
    <property type="project" value="UniProtKB-KW"/>
</dbReference>
<dbReference type="AlphaFoldDB" id="R2S7Y0"/>
<name>R2S7Y0_9ENTE</name>
<keyword evidence="2" id="KW-1277">Toxin-antitoxin system</keyword>
<dbReference type="PATRIC" id="fig|1158607.3.peg.2948"/>
<comment type="similarity">
    <text evidence="1">Belongs to the HicA mRNA interferase family.</text>
</comment>
<gene>
    <name evidence="8" type="ORF">UAU_02967</name>
</gene>
<dbReference type="SUPFAM" id="SSF54786">
    <property type="entry name" value="YcfA/nrd intein domain"/>
    <property type="match status" value="1"/>
</dbReference>
<reference evidence="8 9" key="1">
    <citation type="submission" date="2013-02" db="EMBL/GenBank/DDBJ databases">
        <title>The Genome Sequence of Enterococcus pallens BAA-351.</title>
        <authorList>
            <consortium name="The Broad Institute Genome Sequencing Platform"/>
            <consortium name="The Broad Institute Genome Sequencing Center for Infectious Disease"/>
            <person name="Earl A.M."/>
            <person name="Gilmore M.S."/>
            <person name="Lebreton F."/>
            <person name="Walker B."/>
            <person name="Young S.K."/>
            <person name="Zeng Q."/>
            <person name="Gargeya S."/>
            <person name="Fitzgerald M."/>
            <person name="Haas B."/>
            <person name="Abouelleil A."/>
            <person name="Alvarado L."/>
            <person name="Arachchi H.M."/>
            <person name="Berlin A.M."/>
            <person name="Chapman S.B."/>
            <person name="Dewar J."/>
            <person name="Goldberg J."/>
            <person name="Griggs A."/>
            <person name="Gujja S."/>
            <person name="Hansen M."/>
            <person name="Howarth C."/>
            <person name="Imamovic A."/>
            <person name="Larimer J."/>
            <person name="McCowan C."/>
            <person name="Murphy C."/>
            <person name="Neiman D."/>
            <person name="Pearson M."/>
            <person name="Priest M."/>
            <person name="Roberts A."/>
            <person name="Saif S."/>
            <person name="Shea T."/>
            <person name="Sisk P."/>
            <person name="Sykes S."/>
            <person name="Wortman J."/>
            <person name="Nusbaum C."/>
            <person name="Birren B."/>
        </authorList>
    </citation>
    <scope>NUCLEOTIDE SEQUENCE [LARGE SCALE GENOMIC DNA]</scope>
    <source>
        <strain evidence="8 9">ATCC BAA-351</strain>
    </source>
</reference>
<comment type="caution">
    <text evidence="8">The sequence shown here is derived from an EMBL/GenBank/DDBJ whole genome shotgun (WGS) entry which is preliminary data.</text>
</comment>
<evidence type="ECO:0000313" key="9">
    <source>
        <dbReference type="Proteomes" id="UP000013782"/>
    </source>
</evidence>
<evidence type="ECO:0000256" key="1">
    <source>
        <dbReference type="ARBA" id="ARBA00006620"/>
    </source>
</evidence>
<keyword evidence="3" id="KW-0540">Nuclease</keyword>
<evidence type="ECO:0000256" key="4">
    <source>
        <dbReference type="ARBA" id="ARBA00022759"/>
    </source>
</evidence>
<dbReference type="STRING" id="160454.RV10_GL001504"/>
<keyword evidence="5" id="KW-0378">Hydrolase</keyword>
<dbReference type="Proteomes" id="UP000013782">
    <property type="component" value="Unassembled WGS sequence"/>
</dbReference>
<protein>
    <recommendedName>
        <fullName evidence="10">Addiction module toxin, HicA family</fullName>
    </recommendedName>
</protein>
<dbReference type="Gene3D" id="3.30.920.30">
    <property type="entry name" value="Hypothetical protein"/>
    <property type="match status" value="1"/>
</dbReference>
<dbReference type="OrthoDB" id="286048at2"/>
<dbReference type="HOGENOM" id="CLU_164851_4_0_9"/>
<dbReference type="EMBL" id="AJAQ01000033">
    <property type="protein sequence ID" value="EOH91665.1"/>
    <property type="molecule type" value="Genomic_DNA"/>
</dbReference>
<keyword evidence="7" id="KW-0346">Stress response</keyword>
<dbReference type="InterPro" id="IPR038570">
    <property type="entry name" value="HicA_sf"/>
</dbReference>
<dbReference type="InterPro" id="IPR012933">
    <property type="entry name" value="HicA_mRNA_interferase"/>
</dbReference>
<dbReference type="GO" id="GO:0004519">
    <property type="term" value="F:endonuclease activity"/>
    <property type="evidence" value="ECO:0007669"/>
    <property type="project" value="UniProtKB-KW"/>
</dbReference>
<proteinExistence type="inferred from homology"/>
<keyword evidence="6" id="KW-0694">RNA-binding</keyword>
<keyword evidence="9" id="KW-1185">Reference proteome</keyword>
<evidence type="ECO:0008006" key="10">
    <source>
        <dbReference type="Google" id="ProtNLM"/>
    </source>
</evidence>
<dbReference type="GO" id="GO:0003729">
    <property type="term" value="F:mRNA binding"/>
    <property type="evidence" value="ECO:0007669"/>
    <property type="project" value="InterPro"/>
</dbReference>
<evidence type="ECO:0000256" key="5">
    <source>
        <dbReference type="ARBA" id="ARBA00022801"/>
    </source>
</evidence>
<dbReference type="RefSeq" id="WP_010757949.1">
    <property type="nucleotide sequence ID" value="NZ_ASWD01000001.1"/>
</dbReference>
<organism evidence="8 9">
    <name type="scientific">Enterococcus pallens ATCC BAA-351</name>
    <dbReference type="NCBI Taxonomy" id="1158607"/>
    <lineage>
        <taxon>Bacteria</taxon>
        <taxon>Bacillati</taxon>
        <taxon>Bacillota</taxon>
        <taxon>Bacilli</taxon>
        <taxon>Lactobacillales</taxon>
        <taxon>Enterococcaceae</taxon>
        <taxon>Enterococcus</taxon>
    </lineage>
</organism>
<evidence type="ECO:0000256" key="2">
    <source>
        <dbReference type="ARBA" id="ARBA00022649"/>
    </source>
</evidence>
<evidence type="ECO:0000256" key="7">
    <source>
        <dbReference type="ARBA" id="ARBA00023016"/>
    </source>
</evidence>
<evidence type="ECO:0000256" key="6">
    <source>
        <dbReference type="ARBA" id="ARBA00022884"/>
    </source>
</evidence>
<accession>R2S7Y0</accession>
<evidence type="ECO:0000256" key="3">
    <source>
        <dbReference type="ARBA" id="ARBA00022722"/>
    </source>
</evidence>
<evidence type="ECO:0000313" key="8">
    <source>
        <dbReference type="EMBL" id="EOH91665.1"/>
    </source>
</evidence>